<dbReference type="PANTHER" id="PTHR12378">
    <property type="entry name" value="DESUMOYLATING ISOPEPTIDASE"/>
    <property type="match status" value="1"/>
</dbReference>
<evidence type="ECO:0000313" key="7">
    <source>
        <dbReference type="Proteomes" id="UP001189429"/>
    </source>
</evidence>
<feature type="compositionally biased region" description="Low complexity" evidence="4">
    <location>
        <begin position="332"/>
        <end position="349"/>
    </location>
</feature>
<dbReference type="EMBL" id="CAUYUJ010015340">
    <property type="protein sequence ID" value="CAK0852774.1"/>
    <property type="molecule type" value="Genomic_DNA"/>
</dbReference>
<dbReference type="SMART" id="SM01179">
    <property type="entry name" value="DUF862"/>
    <property type="match status" value="1"/>
</dbReference>
<gene>
    <name evidence="6" type="ORF">PCOR1329_LOCUS44450</name>
</gene>
<accession>A0ABN9U1V6</accession>
<evidence type="ECO:0000256" key="3">
    <source>
        <dbReference type="ARBA" id="ARBA00022801"/>
    </source>
</evidence>
<feature type="compositionally biased region" description="Low complexity" evidence="4">
    <location>
        <begin position="279"/>
        <end position="288"/>
    </location>
</feature>
<evidence type="ECO:0000256" key="1">
    <source>
        <dbReference type="ARBA" id="ARBA00008140"/>
    </source>
</evidence>
<organism evidence="6 7">
    <name type="scientific">Prorocentrum cordatum</name>
    <dbReference type="NCBI Taxonomy" id="2364126"/>
    <lineage>
        <taxon>Eukaryota</taxon>
        <taxon>Sar</taxon>
        <taxon>Alveolata</taxon>
        <taxon>Dinophyceae</taxon>
        <taxon>Prorocentrales</taxon>
        <taxon>Prorocentraceae</taxon>
        <taxon>Prorocentrum</taxon>
    </lineage>
</organism>
<sequence length="379" mass="39959">AVPRLIAFLPSLPSCPSARGPLHVSVAVWVQQRLWLWPLRLARVAQLCRRAASAGGGRPAPQGRARGAVEGVHRAASGRGGRPAGCSGGRGCLQGGARGEVELTPRTVLLHVYDLNAGLTRANEVLNFTPAGMAVGGAFHAGVEVYMSEWSYGSYGVCSSLPRTALGHVYQCSILLGPTRLGLLEFVAVLRQLCDEWCAADYQVLDRNCCSFAAELVKHLGVGPMPPWVNRFARLGQDARDSWTNFRGLFTERGLVGRLTSRGGQASPSDTSDSESEPEPAAGEAARPLPLPPPSPGHQVLDRDPARQPACQTAPPNHSRPGGADGAPCGTAPAPQQRAAVPAGQRAPAARPPQPPAPQQQWHQQPPAPPPARQPVPPP</sequence>
<comment type="caution">
    <text evidence="6">The sequence shown here is derived from an EMBL/GenBank/DDBJ whole genome shotgun (WGS) entry which is preliminary data.</text>
</comment>
<keyword evidence="3" id="KW-0378">Hydrolase</keyword>
<feature type="domain" description="PPPDE" evidence="5">
    <location>
        <begin position="106"/>
        <end position="237"/>
    </location>
</feature>
<feature type="compositionally biased region" description="Pro residues" evidence="4">
    <location>
        <begin position="366"/>
        <end position="379"/>
    </location>
</feature>
<dbReference type="InterPro" id="IPR042266">
    <property type="entry name" value="PPPDE_sf"/>
</dbReference>
<protein>
    <recommendedName>
        <fullName evidence="5">PPPDE domain-containing protein</fullName>
    </recommendedName>
</protein>
<keyword evidence="2" id="KW-0645">Protease</keyword>
<evidence type="ECO:0000256" key="4">
    <source>
        <dbReference type="SAM" id="MobiDB-lite"/>
    </source>
</evidence>
<comment type="similarity">
    <text evidence="1">Belongs to the DeSI family.</text>
</comment>
<keyword evidence="7" id="KW-1185">Reference proteome</keyword>
<feature type="non-terminal residue" evidence="6">
    <location>
        <position position="379"/>
    </location>
</feature>
<dbReference type="PROSITE" id="PS51858">
    <property type="entry name" value="PPPDE"/>
    <property type="match status" value="1"/>
</dbReference>
<dbReference type="Proteomes" id="UP001189429">
    <property type="component" value="Unassembled WGS sequence"/>
</dbReference>
<dbReference type="InterPro" id="IPR008580">
    <property type="entry name" value="PPPDE_dom"/>
</dbReference>
<dbReference type="PANTHER" id="PTHR12378:SF80">
    <property type="entry name" value="IP06716P-RELATED"/>
    <property type="match status" value="1"/>
</dbReference>
<evidence type="ECO:0000259" key="5">
    <source>
        <dbReference type="PROSITE" id="PS51858"/>
    </source>
</evidence>
<feature type="region of interest" description="Disordered" evidence="4">
    <location>
        <begin position="257"/>
        <end position="379"/>
    </location>
</feature>
<dbReference type="Gene3D" id="3.90.1720.30">
    <property type="entry name" value="PPPDE domains"/>
    <property type="match status" value="1"/>
</dbReference>
<dbReference type="Pfam" id="PF05903">
    <property type="entry name" value="Peptidase_C97"/>
    <property type="match status" value="1"/>
</dbReference>
<reference evidence="6" key="1">
    <citation type="submission" date="2023-10" db="EMBL/GenBank/DDBJ databases">
        <authorList>
            <person name="Chen Y."/>
            <person name="Shah S."/>
            <person name="Dougan E. K."/>
            <person name="Thang M."/>
            <person name="Chan C."/>
        </authorList>
    </citation>
    <scope>NUCLEOTIDE SEQUENCE [LARGE SCALE GENOMIC DNA]</scope>
</reference>
<evidence type="ECO:0000256" key="2">
    <source>
        <dbReference type="ARBA" id="ARBA00022670"/>
    </source>
</evidence>
<name>A0ABN9U1V6_9DINO</name>
<proteinExistence type="inferred from homology"/>
<feature type="non-terminal residue" evidence="6">
    <location>
        <position position="1"/>
    </location>
</feature>
<evidence type="ECO:0000313" key="6">
    <source>
        <dbReference type="EMBL" id="CAK0852774.1"/>
    </source>
</evidence>